<gene>
    <name evidence="1" type="ordered locus">Daes_1380</name>
</gene>
<dbReference type="EMBL" id="CP002431">
    <property type="protein sequence ID" value="ADU62394.1"/>
    <property type="molecule type" value="Genomic_DNA"/>
</dbReference>
<dbReference type="RefSeq" id="WP_013514324.1">
    <property type="nucleotide sequence ID" value="NC_014844.1"/>
</dbReference>
<dbReference type="Pfam" id="PF11066">
    <property type="entry name" value="DUF2867"/>
    <property type="match status" value="1"/>
</dbReference>
<accession>E6VVF0</accession>
<evidence type="ECO:0000313" key="2">
    <source>
        <dbReference type="Proteomes" id="UP000002191"/>
    </source>
</evidence>
<protein>
    <recommendedName>
        <fullName evidence="3">DUF2867 domain-containing protein</fullName>
    </recommendedName>
</protein>
<name>E6VVF0_PSEA9</name>
<dbReference type="AlphaFoldDB" id="E6VVF0"/>
<dbReference type="STRING" id="643562.Daes_1380"/>
<organism evidence="1 2">
    <name type="scientific">Pseudodesulfovibrio aespoeensis (strain ATCC 700646 / DSM 10631 / Aspo-2)</name>
    <name type="common">Desulfovibrio aespoeensis</name>
    <dbReference type="NCBI Taxonomy" id="643562"/>
    <lineage>
        <taxon>Bacteria</taxon>
        <taxon>Pseudomonadati</taxon>
        <taxon>Thermodesulfobacteriota</taxon>
        <taxon>Desulfovibrionia</taxon>
        <taxon>Desulfovibrionales</taxon>
        <taxon>Desulfovibrionaceae</taxon>
    </lineage>
</organism>
<evidence type="ECO:0000313" key="1">
    <source>
        <dbReference type="EMBL" id="ADU62394.1"/>
    </source>
</evidence>
<dbReference type="Proteomes" id="UP000002191">
    <property type="component" value="Chromosome"/>
</dbReference>
<sequence>MIPDDYLKSIPDLAPLFAGADHVDVKFVDAPMDLRLFLARFMTYRPWWLVLLYRARAVLVRMLGMRQESVPLPEITPESVSFTPGDPCHFFTVTCGRDGEYLAAHHADKHLRADLLVAREWMGDGINRFHVGTIVRHAHWTGPVYFALIRPFHHLVVTMMMRAAVKA</sequence>
<dbReference type="HOGENOM" id="CLU_116730_1_1_7"/>
<proteinExistence type="predicted"/>
<reference evidence="2" key="1">
    <citation type="submission" date="2010-12" db="EMBL/GenBank/DDBJ databases">
        <title>Complete sequence of Desulfovibrio aespoeensis Aspo-2.</title>
        <authorList>
            <consortium name="US DOE Joint Genome Institute"/>
            <person name="Lucas S."/>
            <person name="Copeland A."/>
            <person name="Lapidus A."/>
            <person name="Cheng J.-F."/>
            <person name="Goodwin L."/>
            <person name="Pitluck S."/>
            <person name="Chertkov O."/>
            <person name="Misra M."/>
            <person name="Detter J.C."/>
            <person name="Han C."/>
            <person name="Tapia R."/>
            <person name="Land M."/>
            <person name="Hauser L."/>
            <person name="Kyrpides N."/>
            <person name="Ivanova N."/>
            <person name="Ovchinnikova G."/>
            <person name="Pedersen K."/>
            <person name="Jagevall S."/>
            <person name="Hazen T."/>
            <person name="Woyke T."/>
        </authorList>
    </citation>
    <scope>NUCLEOTIDE SEQUENCE [LARGE SCALE GENOMIC DNA]</scope>
    <source>
        <strain evidence="2">ATCC 700646 / DSM 10631 / Aspo-2</strain>
    </source>
</reference>
<dbReference type="eggNOG" id="ENOG50331AP">
    <property type="taxonomic scope" value="Bacteria"/>
</dbReference>
<reference evidence="1 2" key="2">
    <citation type="journal article" date="2014" name="Genome Announc.">
        <title>Complete Genome Sequence of the Subsurface, Mesophilic Sulfate-Reducing Bacterium Desulfovibrio aespoeensis Aspo-2.</title>
        <authorList>
            <person name="Pedersen K."/>
            <person name="Bengtsson A."/>
            <person name="Edlund J."/>
            <person name="Rabe L."/>
            <person name="Hazen T."/>
            <person name="Chakraborty R."/>
            <person name="Goodwin L."/>
            <person name="Shapiro N."/>
        </authorList>
    </citation>
    <scope>NUCLEOTIDE SEQUENCE [LARGE SCALE GENOMIC DNA]</scope>
    <source>
        <strain evidence="2">ATCC 700646 / DSM 10631 / Aspo-2</strain>
    </source>
</reference>
<evidence type="ECO:0008006" key="3">
    <source>
        <dbReference type="Google" id="ProtNLM"/>
    </source>
</evidence>
<dbReference type="KEGG" id="das:Daes_1380"/>
<dbReference type="InterPro" id="IPR021295">
    <property type="entry name" value="DUF2867"/>
</dbReference>
<dbReference type="OrthoDB" id="7058586at2"/>
<keyword evidence="2" id="KW-1185">Reference proteome</keyword>